<comment type="caution">
    <text evidence="1">The sequence shown here is derived from an EMBL/GenBank/DDBJ whole genome shotgun (WGS) entry which is preliminary data.</text>
</comment>
<evidence type="ECO:0000313" key="1">
    <source>
        <dbReference type="EMBL" id="KAK9213942.1"/>
    </source>
</evidence>
<keyword evidence="2" id="KW-1185">Reference proteome</keyword>
<gene>
    <name evidence="1" type="ORF">WN944_005928</name>
</gene>
<dbReference type="EMBL" id="JBCGBO010000003">
    <property type="protein sequence ID" value="KAK9213942.1"/>
    <property type="molecule type" value="Genomic_DNA"/>
</dbReference>
<accession>A0AAP0MK45</accession>
<reference evidence="1 2" key="1">
    <citation type="submission" date="2024-05" db="EMBL/GenBank/DDBJ databases">
        <title>Haplotype-resolved chromosome-level genome assembly of Huyou (Citrus changshanensis).</title>
        <authorList>
            <person name="Miao C."/>
            <person name="Chen W."/>
            <person name="Wu Y."/>
            <person name="Wang L."/>
            <person name="Zhao S."/>
            <person name="Grierson D."/>
            <person name="Xu C."/>
            <person name="Chen K."/>
        </authorList>
    </citation>
    <scope>NUCLEOTIDE SEQUENCE [LARGE SCALE GENOMIC DNA]</scope>
    <source>
        <strain evidence="1">01-14</strain>
        <tissue evidence="1">Leaf</tissue>
    </source>
</reference>
<proteinExistence type="predicted"/>
<dbReference type="AlphaFoldDB" id="A0AAP0MK45"/>
<protein>
    <submittedName>
        <fullName evidence="1">Uncharacterized protein</fullName>
    </submittedName>
</protein>
<sequence>MFVYGLPSTKLVWHRLHLPQVVNQTIRGHRLHLPQVINQTIRGTFVESFSRVIINSATTHRSWKPRALGCGESRLGAVGWGNKE</sequence>
<evidence type="ECO:0000313" key="2">
    <source>
        <dbReference type="Proteomes" id="UP001428341"/>
    </source>
</evidence>
<dbReference type="Proteomes" id="UP001428341">
    <property type="component" value="Unassembled WGS sequence"/>
</dbReference>
<name>A0AAP0MK45_9ROSI</name>
<organism evidence="1 2">
    <name type="scientific">Citrus x changshan-huyou</name>
    <dbReference type="NCBI Taxonomy" id="2935761"/>
    <lineage>
        <taxon>Eukaryota</taxon>
        <taxon>Viridiplantae</taxon>
        <taxon>Streptophyta</taxon>
        <taxon>Embryophyta</taxon>
        <taxon>Tracheophyta</taxon>
        <taxon>Spermatophyta</taxon>
        <taxon>Magnoliopsida</taxon>
        <taxon>eudicotyledons</taxon>
        <taxon>Gunneridae</taxon>
        <taxon>Pentapetalae</taxon>
        <taxon>rosids</taxon>
        <taxon>malvids</taxon>
        <taxon>Sapindales</taxon>
        <taxon>Rutaceae</taxon>
        <taxon>Aurantioideae</taxon>
        <taxon>Citrus</taxon>
    </lineage>
</organism>